<organism evidence="3 4">
    <name type="scientific">Silvania confinis</name>
    <dbReference type="NCBI Taxonomy" id="2926470"/>
    <lineage>
        <taxon>Bacteria</taxon>
        <taxon>Pseudomonadati</taxon>
        <taxon>Pseudomonadota</taxon>
        <taxon>Gammaproteobacteria</taxon>
        <taxon>Enterobacterales</taxon>
        <taxon>Enterobacteriaceae</taxon>
        <taxon>Silvania</taxon>
    </lineage>
</organism>
<dbReference type="Gene3D" id="1.10.8.760">
    <property type="entry name" value="Haem-binding uptake, Tiki superfamily, ChaN, domain 2"/>
    <property type="match status" value="1"/>
</dbReference>
<evidence type="ECO:0000256" key="1">
    <source>
        <dbReference type="SAM" id="SignalP"/>
    </source>
</evidence>
<evidence type="ECO:0000259" key="2">
    <source>
        <dbReference type="Pfam" id="PF04187"/>
    </source>
</evidence>
<accession>A0A9J6QRX7</accession>
<dbReference type="Proteomes" id="UP001061282">
    <property type="component" value="Unassembled WGS sequence"/>
</dbReference>
<sequence>MSNRGNFFKPLVLSSFLLIAGCHSPPSATVSTRPLAVDCGCIQDAATGKVITQADLIVKLASAPVVIVGEEHTNERHHQIEQWLLQNLNKTRQQGSVLMEMISSDQQAAVDRVKAQSLAGTKISATRAAEAMRWKSGWPWDLYRDVVMTALEGPGPLLAANISREQVSALYKNPVFPAGAASSQPQVREALSAIIYLMHDGQIDGEQVTAMLAIQQQRDRFMAEQLKRAPRPALLIAGGYHAAKDIGVPLHLADLNAEPPVVVMLSTVGTKVSAKQADYIWSVPAEKQP</sequence>
<evidence type="ECO:0000313" key="4">
    <source>
        <dbReference type="Proteomes" id="UP001061282"/>
    </source>
</evidence>
<keyword evidence="1" id="KW-0732">Signal</keyword>
<dbReference type="PIRSF" id="PIRSF020419">
    <property type="entry name" value="Fe_uptake_reg_CjrA_prd"/>
    <property type="match status" value="1"/>
</dbReference>
<comment type="caution">
    <text evidence="3">The sequence shown here is derived from an EMBL/GenBank/DDBJ whole genome shotgun (WGS) entry which is preliminary data.</text>
</comment>
<keyword evidence="4" id="KW-1185">Reference proteome</keyword>
<protein>
    <submittedName>
        <fullName evidence="3">ChaN family lipoprotein</fullName>
    </submittedName>
</protein>
<proteinExistence type="predicted"/>
<dbReference type="InterPro" id="IPR016773">
    <property type="entry name" value="Fe3_uptake_reg_CjrA_prd"/>
</dbReference>
<name>A0A9J6QRX7_9ENTR</name>
<evidence type="ECO:0000313" key="3">
    <source>
        <dbReference type="EMBL" id="MCU6670981.1"/>
    </source>
</evidence>
<keyword evidence="3" id="KW-0449">Lipoprotein</keyword>
<dbReference type="RefSeq" id="WP_271269488.1">
    <property type="nucleotide sequence ID" value="NZ_JAMGZJ010000078.1"/>
</dbReference>
<dbReference type="AlphaFoldDB" id="A0A9J6QRX7"/>
<dbReference type="CDD" id="cd14727">
    <property type="entry name" value="ChanN-like"/>
    <property type="match status" value="1"/>
</dbReference>
<gene>
    <name evidence="3" type="ORF">M8013_19830</name>
</gene>
<feature type="signal peptide" evidence="1">
    <location>
        <begin position="1"/>
        <end position="28"/>
    </location>
</feature>
<dbReference type="Gene3D" id="3.40.50.11550">
    <property type="match status" value="1"/>
</dbReference>
<dbReference type="SUPFAM" id="SSF159501">
    <property type="entry name" value="EreA/ChaN-like"/>
    <property type="match status" value="1"/>
</dbReference>
<dbReference type="Pfam" id="PF04187">
    <property type="entry name" value="Cofac_haem_bdg"/>
    <property type="match status" value="1"/>
</dbReference>
<feature type="domain" description="Haem-binding uptake Tiki superfamily ChaN" evidence="2">
    <location>
        <begin position="57"/>
        <end position="252"/>
    </location>
</feature>
<dbReference type="InterPro" id="IPR007314">
    <property type="entry name" value="Cofac_haem-bd_dom"/>
</dbReference>
<reference evidence="3" key="1">
    <citation type="submission" date="2022-05" db="EMBL/GenBank/DDBJ databases">
        <title>Description of a novel species of Leclercia; Leclercia tamurae and the Proposal for a Novel Genus Silvania gen. nov. Containing Two Novel Species Silvania hatchlandensis sp. nov. and Silvania confinis sp. nov. Isolated from the Rhizosphere of Oak.</title>
        <authorList>
            <person name="Maddock D.W."/>
            <person name="Brady C.L."/>
            <person name="Denman S."/>
            <person name="Arnold D."/>
        </authorList>
    </citation>
    <scope>NUCLEOTIDE SEQUENCE</scope>
    <source>
        <strain evidence="3">H4N4</strain>
    </source>
</reference>
<feature type="chain" id="PRO_5039924973" evidence="1">
    <location>
        <begin position="29"/>
        <end position="289"/>
    </location>
</feature>
<dbReference type="EMBL" id="JAMGZJ010000078">
    <property type="protein sequence ID" value="MCU6670981.1"/>
    <property type="molecule type" value="Genomic_DNA"/>
</dbReference>
<dbReference type="PROSITE" id="PS51257">
    <property type="entry name" value="PROKAR_LIPOPROTEIN"/>
    <property type="match status" value="1"/>
</dbReference>